<evidence type="ECO:0000256" key="1">
    <source>
        <dbReference type="SAM" id="Phobius"/>
    </source>
</evidence>
<dbReference type="EMBL" id="HACG01041395">
    <property type="protein sequence ID" value="CEK88260.1"/>
    <property type="molecule type" value="Transcribed_RNA"/>
</dbReference>
<feature type="non-terminal residue" evidence="2">
    <location>
        <position position="1"/>
    </location>
</feature>
<feature type="transmembrane region" description="Helical" evidence="1">
    <location>
        <begin position="13"/>
        <end position="31"/>
    </location>
</feature>
<keyword evidence="1" id="KW-0812">Transmembrane</keyword>
<keyword evidence="1" id="KW-0472">Membrane</keyword>
<proteinExistence type="predicted"/>
<name>A0A0B7B811_9EUPU</name>
<reference evidence="2" key="1">
    <citation type="submission" date="2014-12" db="EMBL/GenBank/DDBJ databases">
        <title>Insight into the proteome of Arion vulgaris.</title>
        <authorList>
            <person name="Aradska J."/>
            <person name="Bulat T."/>
            <person name="Smidak R."/>
            <person name="Sarate P."/>
            <person name="Gangsoo J."/>
            <person name="Sialana F."/>
            <person name="Bilban M."/>
            <person name="Lubec G."/>
        </authorList>
    </citation>
    <scope>NUCLEOTIDE SEQUENCE</scope>
    <source>
        <tissue evidence="2">Skin</tissue>
    </source>
</reference>
<dbReference type="AlphaFoldDB" id="A0A0B7B811"/>
<feature type="non-terminal residue" evidence="2">
    <location>
        <position position="67"/>
    </location>
</feature>
<accession>A0A0B7B811</accession>
<evidence type="ECO:0000313" key="2">
    <source>
        <dbReference type="EMBL" id="CEK88260.1"/>
    </source>
</evidence>
<gene>
    <name evidence="2" type="primary">ORF164232</name>
</gene>
<protein>
    <submittedName>
        <fullName evidence="2">Uncharacterized protein</fullName>
    </submittedName>
</protein>
<keyword evidence="1" id="KW-1133">Transmembrane helix</keyword>
<organism evidence="2">
    <name type="scientific">Arion vulgaris</name>
    <dbReference type="NCBI Taxonomy" id="1028688"/>
    <lineage>
        <taxon>Eukaryota</taxon>
        <taxon>Metazoa</taxon>
        <taxon>Spiralia</taxon>
        <taxon>Lophotrochozoa</taxon>
        <taxon>Mollusca</taxon>
        <taxon>Gastropoda</taxon>
        <taxon>Heterobranchia</taxon>
        <taxon>Euthyneura</taxon>
        <taxon>Panpulmonata</taxon>
        <taxon>Eupulmonata</taxon>
        <taxon>Stylommatophora</taxon>
        <taxon>Helicina</taxon>
        <taxon>Arionoidea</taxon>
        <taxon>Arionidae</taxon>
        <taxon>Arion</taxon>
    </lineage>
</organism>
<sequence length="67" mass="7480">APLASPGNTKVKASVLSAMTMICLLCVSMYLKDILQDLHVKENRLINKIMFQKIKYFGPVKCHSGLE</sequence>